<accession>A0A5C6UE36</accession>
<dbReference type="SUPFAM" id="SSF56801">
    <property type="entry name" value="Acetyl-CoA synthetase-like"/>
    <property type="match status" value="1"/>
</dbReference>
<dbReference type="Gene3D" id="3.40.50.12780">
    <property type="entry name" value="N-terminal domain of ligase-like"/>
    <property type="match status" value="1"/>
</dbReference>
<dbReference type="InterPro" id="IPR045851">
    <property type="entry name" value="AMP-bd_C_sf"/>
</dbReference>
<dbReference type="Gene3D" id="3.30.300.30">
    <property type="match status" value="1"/>
</dbReference>
<dbReference type="AlphaFoldDB" id="A0A5C6UE36"/>
<evidence type="ECO:0000259" key="2">
    <source>
        <dbReference type="Pfam" id="PF13193"/>
    </source>
</evidence>
<evidence type="ECO:0000259" key="1">
    <source>
        <dbReference type="Pfam" id="PF00501"/>
    </source>
</evidence>
<dbReference type="Pfam" id="PF00501">
    <property type="entry name" value="AMP-binding"/>
    <property type="match status" value="1"/>
</dbReference>
<dbReference type="InterPro" id="IPR000873">
    <property type="entry name" value="AMP-dep_synth/lig_dom"/>
</dbReference>
<proteinExistence type="predicted"/>
<feature type="domain" description="AMP-dependent synthetase/ligase" evidence="1">
    <location>
        <begin position="15"/>
        <end position="356"/>
    </location>
</feature>
<dbReference type="GO" id="GO:0016874">
    <property type="term" value="F:ligase activity"/>
    <property type="evidence" value="ECO:0007669"/>
    <property type="project" value="UniProtKB-KW"/>
</dbReference>
<evidence type="ECO:0000313" key="4">
    <source>
        <dbReference type="Proteomes" id="UP000321250"/>
    </source>
</evidence>
<sequence>MQTLAELCAQTLAIDPARPAIEYDGVSHSWGSVQALAGRIASLLAESGIGSEAAVAFMPRNRPSALAALLGLLIDARSVAMIYAFQSPEAIAAALDRTEAPVVVLAVEDATPEVRRVLAAKRIAAIVLDGMTARLLAGFAHGRERADDGPPRIDILTSGTTGPPKQFALPHAVIARFVLNQGMSLIDDPAEPPFLMAFPIPNITGIYSTAASLLRGKRVVLLDRFSVAAWQAFVKRYRPRASGAPPAAVKMILDADIPVEDLASLTSFGTGAAPLDPVIQRRFEDRYGIPILLSYGATEFGGPVAAMTTQLRAEFGDAKLGSVGRAMPGVELRVRDPDTGMLVPPGREGLLEVVSPRIGPDWIVTADIAAIDADGFLYLRGRADGAIMRGGFKVLPETIEAALLLHPAVAAAGVVRVPDPRVTQVPGAAIELRPGTVAPDVAALDAHVRRHLPATHVPAHWRFVATLPRNPSFKVDRPAIERLFA</sequence>
<keyword evidence="3" id="KW-0436">Ligase</keyword>
<protein>
    <submittedName>
        <fullName evidence="3">Long-chain fatty acid--CoA ligase</fullName>
    </submittedName>
</protein>
<dbReference type="EMBL" id="VOQR01000001">
    <property type="protein sequence ID" value="TXC70295.1"/>
    <property type="molecule type" value="Genomic_DNA"/>
</dbReference>
<dbReference type="InterPro" id="IPR042099">
    <property type="entry name" value="ANL_N_sf"/>
</dbReference>
<dbReference type="RefSeq" id="WP_147080350.1">
    <property type="nucleotide sequence ID" value="NZ_VOQR01000001.1"/>
</dbReference>
<dbReference type="InterPro" id="IPR025110">
    <property type="entry name" value="AMP-bd_C"/>
</dbReference>
<dbReference type="Proteomes" id="UP000321250">
    <property type="component" value="Unassembled WGS sequence"/>
</dbReference>
<keyword evidence="4" id="KW-1185">Reference proteome</keyword>
<evidence type="ECO:0000313" key="3">
    <source>
        <dbReference type="EMBL" id="TXC70295.1"/>
    </source>
</evidence>
<name>A0A5C6UE36_9SPHN</name>
<reference evidence="3 4" key="1">
    <citation type="journal article" date="2013" name="Antonie Van Leeuwenhoek">
        <title>Sphingomonas ginsenosidivorax sp. nov., with the ability to transform ginsenosides.</title>
        <authorList>
            <person name="Jin X.F."/>
            <person name="Kim J.K."/>
            <person name="Liu Q.M."/>
            <person name="Kang M.S."/>
            <person name="He D."/>
            <person name="Jin F.X."/>
            <person name="Kim S.C."/>
            <person name="Im W.T."/>
        </authorList>
    </citation>
    <scope>NUCLEOTIDE SEQUENCE [LARGE SCALE GENOMIC DNA]</scope>
    <source>
        <strain evidence="3 4">KHI67</strain>
    </source>
</reference>
<gene>
    <name evidence="3" type="ORF">FSB78_04560</name>
</gene>
<feature type="domain" description="AMP-binding enzyme C-terminal" evidence="2">
    <location>
        <begin position="399"/>
        <end position="474"/>
    </location>
</feature>
<dbReference type="CDD" id="cd04433">
    <property type="entry name" value="AFD_class_I"/>
    <property type="match status" value="1"/>
</dbReference>
<comment type="caution">
    <text evidence="3">The sequence shown here is derived from an EMBL/GenBank/DDBJ whole genome shotgun (WGS) entry which is preliminary data.</text>
</comment>
<dbReference type="OrthoDB" id="9803968at2"/>
<organism evidence="3 4">
    <name type="scientific">Sphingomonas ginsenosidivorax</name>
    <dbReference type="NCBI Taxonomy" id="862135"/>
    <lineage>
        <taxon>Bacteria</taxon>
        <taxon>Pseudomonadati</taxon>
        <taxon>Pseudomonadota</taxon>
        <taxon>Alphaproteobacteria</taxon>
        <taxon>Sphingomonadales</taxon>
        <taxon>Sphingomonadaceae</taxon>
        <taxon>Sphingomonas</taxon>
    </lineage>
</organism>
<dbReference type="PANTHER" id="PTHR24096">
    <property type="entry name" value="LONG-CHAIN-FATTY-ACID--COA LIGASE"/>
    <property type="match status" value="1"/>
</dbReference>
<dbReference type="Pfam" id="PF13193">
    <property type="entry name" value="AMP-binding_C"/>
    <property type="match status" value="1"/>
</dbReference>